<dbReference type="SUPFAM" id="SSF52540">
    <property type="entry name" value="P-loop containing nucleoside triphosphate hydrolases"/>
    <property type="match status" value="1"/>
</dbReference>
<dbReference type="InterPro" id="IPR027417">
    <property type="entry name" value="P-loop_NTPase"/>
</dbReference>
<sequence length="184" mass="21400">MRELLKAGIPDMYKNARLQDLDTGLQKIYTELPDWQGLYLWGLEGRGKTYAMFAFIVAYIYTGFTTSFVNYDGLCSRIRSTYQAGAKETEFDIIKHLYQPDKLFIDDVGVTVSNQNQESDFSLRIFYAIIDKRMINLKPTYITTNKPIEDMAKSFDKRISSRLRQCCKIVQLKGKDKRLNTEIE</sequence>
<protein>
    <recommendedName>
        <fullName evidence="2">IstB-like ATP-binding domain-containing protein</fullName>
    </recommendedName>
</protein>
<dbReference type="InterPro" id="IPR002611">
    <property type="entry name" value="IstB_ATP-bd"/>
</dbReference>
<keyword evidence="1" id="KW-1133">Transmembrane helix</keyword>
<keyword evidence="1" id="KW-0812">Transmembrane</keyword>
<reference evidence="3" key="1">
    <citation type="journal article" date="2015" name="Nature">
        <title>Complex archaea that bridge the gap between prokaryotes and eukaryotes.</title>
        <authorList>
            <person name="Spang A."/>
            <person name="Saw J.H."/>
            <person name="Jorgensen S.L."/>
            <person name="Zaremba-Niedzwiedzka K."/>
            <person name="Martijn J."/>
            <person name="Lind A.E."/>
            <person name="van Eijk R."/>
            <person name="Schleper C."/>
            <person name="Guy L."/>
            <person name="Ettema T.J."/>
        </authorList>
    </citation>
    <scope>NUCLEOTIDE SEQUENCE</scope>
</reference>
<keyword evidence="1" id="KW-0472">Membrane</keyword>
<comment type="caution">
    <text evidence="3">The sequence shown here is derived from an EMBL/GenBank/DDBJ whole genome shotgun (WGS) entry which is preliminary data.</text>
</comment>
<name>A0A0F9SR59_9ZZZZ</name>
<dbReference type="Gene3D" id="3.40.50.300">
    <property type="entry name" value="P-loop containing nucleotide triphosphate hydrolases"/>
    <property type="match status" value="1"/>
</dbReference>
<dbReference type="AlphaFoldDB" id="A0A0F9SR59"/>
<dbReference type="Pfam" id="PF01695">
    <property type="entry name" value="IstB_IS21"/>
    <property type="match status" value="1"/>
</dbReference>
<evidence type="ECO:0000256" key="1">
    <source>
        <dbReference type="SAM" id="Phobius"/>
    </source>
</evidence>
<evidence type="ECO:0000313" key="3">
    <source>
        <dbReference type="EMBL" id="KKN39451.1"/>
    </source>
</evidence>
<proteinExistence type="predicted"/>
<accession>A0A0F9SR59</accession>
<dbReference type="EMBL" id="LAZR01001763">
    <property type="protein sequence ID" value="KKN39451.1"/>
    <property type="molecule type" value="Genomic_DNA"/>
</dbReference>
<feature type="domain" description="IstB-like ATP-binding" evidence="2">
    <location>
        <begin position="36"/>
        <end position="182"/>
    </location>
</feature>
<feature type="transmembrane region" description="Helical" evidence="1">
    <location>
        <begin position="50"/>
        <end position="71"/>
    </location>
</feature>
<gene>
    <name evidence="3" type="ORF">LCGC14_0743210</name>
</gene>
<dbReference type="GO" id="GO:0005524">
    <property type="term" value="F:ATP binding"/>
    <property type="evidence" value="ECO:0007669"/>
    <property type="project" value="InterPro"/>
</dbReference>
<evidence type="ECO:0000259" key="2">
    <source>
        <dbReference type="Pfam" id="PF01695"/>
    </source>
</evidence>
<organism evidence="3">
    <name type="scientific">marine sediment metagenome</name>
    <dbReference type="NCBI Taxonomy" id="412755"/>
    <lineage>
        <taxon>unclassified sequences</taxon>
        <taxon>metagenomes</taxon>
        <taxon>ecological metagenomes</taxon>
    </lineage>
</organism>